<comment type="subcellular location">
    <subcellularLocation>
        <location evidence="1">Cell membrane</location>
        <topology evidence="1">Peripheral membrane protein</topology>
    </subcellularLocation>
</comment>
<dbReference type="InterPro" id="IPR003439">
    <property type="entry name" value="ABC_transporter-like_ATP-bd"/>
</dbReference>
<evidence type="ECO:0000259" key="10">
    <source>
        <dbReference type="PROSITE" id="PS50893"/>
    </source>
</evidence>
<evidence type="ECO:0000256" key="1">
    <source>
        <dbReference type="ARBA" id="ARBA00004202"/>
    </source>
</evidence>
<dbReference type="AlphaFoldDB" id="A0A376C0C6"/>
<keyword evidence="8" id="KW-0406">Ion transport</keyword>
<keyword evidence="5" id="KW-0547">Nucleotide-binding</keyword>
<dbReference type="InterPro" id="IPR003593">
    <property type="entry name" value="AAA+_ATPase"/>
</dbReference>
<dbReference type="GO" id="GO:0005886">
    <property type="term" value="C:plasma membrane"/>
    <property type="evidence" value="ECO:0007669"/>
    <property type="project" value="UniProtKB-SubCell"/>
</dbReference>
<gene>
    <name evidence="11" type="primary">yusV</name>
    <name evidence="11" type="ORF">NCTC11661_00932</name>
</gene>
<evidence type="ECO:0000313" key="11">
    <source>
        <dbReference type="EMBL" id="SSZ55550.1"/>
    </source>
</evidence>
<evidence type="ECO:0000256" key="6">
    <source>
        <dbReference type="ARBA" id="ARBA00022840"/>
    </source>
</evidence>
<protein>
    <submittedName>
        <fullName evidence="11">Probable siderophore transport system ATP-binding protein YusV</fullName>
    </submittedName>
</protein>
<evidence type="ECO:0000256" key="9">
    <source>
        <dbReference type="ARBA" id="ARBA00023136"/>
    </source>
</evidence>
<evidence type="ECO:0000256" key="2">
    <source>
        <dbReference type="ARBA" id="ARBA00022448"/>
    </source>
</evidence>
<evidence type="ECO:0000256" key="3">
    <source>
        <dbReference type="ARBA" id="ARBA00022475"/>
    </source>
</evidence>
<dbReference type="PROSITE" id="PS50893">
    <property type="entry name" value="ABC_TRANSPORTER_2"/>
    <property type="match status" value="1"/>
</dbReference>
<dbReference type="GO" id="GO:0016887">
    <property type="term" value="F:ATP hydrolysis activity"/>
    <property type="evidence" value="ECO:0007669"/>
    <property type="project" value="InterPro"/>
</dbReference>
<organism evidence="11 12">
    <name type="scientific">Bergeyella zoohelcum</name>
    <dbReference type="NCBI Taxonomy" id="1015"/>
    <lineage>
        <taxon>Bacteria</taxon>
        <taxon>Pseudomonadati</taxon>
        <taxon>Bacteroidota</taxon>
        <taxon>Flavobacteriia</taxon>
        <taxon>Flavobacteriales</taxon>
        <taxon>Weeksellaceae</taxon>
        <taxon>Bergeyella</taxon>
    </lineage>
</organism>
<accession>A0A376C0C6</accession>
<dbReference type="PANTHER" id="PTHR42771">
    <property type="entry name" value="IRON(3+)-HYDROXAMATE IMPORT ATP-BINDING PROTEIN FHUC"/>
    <property type="match status" value="1"/>
</dbReference>
<dbReference type="InterPro" id="IPR027417">
    <property type="entry name" value="P-loop_NTPase"/>
</dbReference>
<keyword evidence="3" id="KW-1003">Cell membrane</keyword>
<evidence type="ECO:0000313" key="12">
    <source>
        <dbReference type="Proteomes" id="UP000255515"/>
    </source>
</evidence>
<proteinExistence type="predicted"/>
<dbReference type="EMBL" id="UFTJ01000002">
    <property type="protein sequence ID" value="SSZ55550.1"/>
    <property type="molecule type" value="Genomic_DNA"/>
</dbReference>
<dbReference type="SUPFAM" id="SSF52540">
    <property type="entry name" value="P-loop containing nucleoside triphosphate hydrolases"/>
    <property type="match status" value="1"/>
</dbReference>
<keyword evidence="6 11" id="KW-0067">ATP-binding</keyword>
<dbReference type="Proteomes" id="UP000255515">
    <property type="component" value="Unassembled WGS sequence"/>
</dbReference>
<keyword evidence="4" id="KW-0410">Iron transport</keyword>
<dbReference type="SMART" id="SM00382">
    <property type="entry name" value="AAA"/>
    <property type="match status" value="1"/>
</dbReference>
<evidence type="ECO:0000256" key="8">
    <source>
        <dbReference type="ARBA" id="ARBA00023065"/>
    </source>
</evidence>
<keyword evidence="7" id="KW-0408">Iron</keyword>
<dbReference type="Gene3D" id="3.40.50.300">
    <property type="entry name" value="P-loop containing nucleotide triphosphate hydrolases"/>
    <property type="match status" value="1"/>
</dbReference>
<reference evidence="11 12" key="1">
    <citation type="submission" date="2018-06" db="EMBL/GenBank/DDBJ databases">
        <authorList>
            <consortium name="Pathogen Informatics"/>
            <person name="Doyle S."/>
        </authorList>
    </citation>
    <scope>NUCLEOTIDE SEQUENCE [LARGE SCALE GENOMIC DNA]</scope>
    <source>
        <strain evidence="11 12">NCTC11661</strain>
    </source>
</reference>
<evidence type="ECO:0000256" key="5">
    <source>
        <dbReference type="ARBA" id="ARBA00022741"/>
    </source>
</evidence>
<dbReference type="RefSeq" id="WP_002689216.1">
    <property type="nucleotide sequence ID" value="NZ_UFTJ01000002.1"/>
</dbReference>
<dbReference type="Pfam" id="PF00005">
    <property type="entry name" value="ABC_tran"/>
    <property type="match status" value="1"/>
</dbReference>
<evidence type="ECO:0000256" key="4">
    <source>
        <dbReference type="ARBA" id="ARBA00022496"/>
    </source>
</evidence>
<dbReference type="GO" id="GO:0005524">
    <property type="term" value="F:ATP binding"/>
    <property type="evidence" value="ECO:0007669"/>
    <property type="project" value="UniProtKB-KW"/>
</dbReference>
<dbReference type="PANTHER" id="PTHR42771:SF2">
    <property type="entry name" value="IRON(3+)-HYDROXAMATE IMPORT ATP-BINDING PROTEIN FHUC"/>
    <property type="match status" value="1"/>
</dbReference>
<dbReference type="InterPro" id="IPR051535">
    <property type="entry name" value="Siderophore_ABC-ATPase"/>
</dbReference>
<feature type="domain" description="ABC transporter" evidence="10">
    <location>
        <begin position="2"/>
        <end position="240"/>
    </location>
</feature>
<dbReference type="GO" id="GO:0006826">
    <property type="term" value="P:iron ion transport"/>
    <property type="evidence" value="ECO:0007669"/>
    <property type="project" value="UniProtKB-KW"/>
</dbReference>
<sequence>MAHHLIISNAKIGYHYPLVDIPHAELHTGKVTLLVGDNGVGKTTLLKSMLGQLPLLDGAIFLDQKPIGQITAKEIALKMAVVFSKSKIPDQYTVFDLIALGKFVHYPYYFRLSKKDEQNIHDIIDMLHLERYRYTHIRELSDGNLQKSLIGMALAQETPVLLLDEPTTHLDQKNKIILLELLREIAQAYDKSILLSSHDWRMAMQYADFLWLIDDGELYSGLSEDVQGMKKDFFTEHSPLFSSAFIPPNIQGDVEHIELMVKALQKNFSTDLSSVNIVFKNCQIFISFLDNQKEYIVNNLFETIELLKKIGF</sequence>
<keyword evidence="2" id="KW-0813">Transport</keyword>
<evidence type="ECO:0000256" key="7">
    <source>
        <dbReference type="ARBA" id="ARBA00023004"/>
    </source>
</evidence>
<keyword evidence="9" id="KW-0472">Membrane</keyword>
<name>A0A376C0C6_9FLAO</name>